<dbReference type="eggNOG" id="COG1674">
    <property type="taxonomic scope" value="Bacteria"/>
</dbReference>
<keyword evidence="2" id="KW-1003">Cell membrane</keyword>
<dbReference type="Gene3D" id="3.40.50.300">
    <property type="entry name" value="P-loop containing nucleotide triphosphate hydrolases"/>
    <property type="match status" value="4"/>
</dbReference>
<dbReference type="NCBIfam" id="TIGR03924">
    <property type="entry name" value="T7SS_EccC_a"/>
    <property type="match status" value="1"/>
</dbReference>
<feature type="domain" description="FtsK" evidence="10">
    <location>
        <begin position="918"/>
        <end position="1098"/>
    </location>
</feature>
<evidence type="ECO:0000313" key="12">
    <source>
        <dbReference type="Proteomes" id="UP000015388"/>
    </source>
</evidence>
<evidence type="ECO:0000256" key="1">
    <source>
        <dbReference type="ARBA" id="ARBA00004651"/>
    </source>
</evidence>
<accession>S5SSE8</accession>
<feature type="binding site" evidence="9">
    <location>
        <begin position="688"/>
        <end position="695"/>
    </location>
    <ligand>
        <name>ATP</name>
        <dbReference type="ChEBI" id="CHEBI:30616"/>
    </ligand>
</feature>
<keyword evidence="5 9" id="KW-0547">Nucleotide-binding</keyword>
<dbReference type="HOGENOM" id="CLU_003134_1_0_11"/>
<sequence length="1130" mass="120113">MMGMSMLMMFAPPHSEGDVDETRRTYLRHLAALRETALANAVQQRRHELHRHPDPADVHAGVGSRRLWERAAADPDALEVRLGLGDAALCTPVEVADPGAAEDLDPVCAVSLRQTVRAVNTVAQVPVAVQLRAFRFLALAGTGSHDLARALVAQLVFHHGPETVGLKVIGPGAPAWEWVKWLPHTRAPEEAAYPVLLVVDQVTTGTEDFIDDDAWAVVVDVGSRPATALAQRAETEGLAVTAGAGLDVHTEAGVETIGVPDALSPEQAVLLARALTRYQRPEAPGEGGGSGDLLTLLGVADVEQLTPEAMWRGREGTAARLTVPIGVTPQGAAVRLDLKESAHGGSGPHGLCIGATGSGKSELLKTLVVALAATHSPDELNLVLVDFKGGATFLGCEDLPHTSAVITNLADEAVLVERMYDAISGEMNRRQEILREAGNFANVSDYTAARSHGREDLPPLPALLIIVDEFSELLSEHPDFADLFVAVGRLGRSLHVHLLLASQRLEEGKLRGLDSHLSYRIGLKTFSAGESRQVLGVTDAHKLPAQPGAGFLRTDVDELTRFQAAYVSGPLPRRVVEHSPQAGVHRVEHYTGWEQFDVEDEIPVTLDESTTLLAAVVEASRAAAGLRGQRAHRMWLDPLPERVDVAAVAEPVGELSCVVGVIDDPYHQRQDPLVLELGSGGGHVAVCGGPQTGKTMALRTIAASLAATHTTGRLRFYVIDFGGGGLGNLGRLPHTAGVADRTEPERIRRIVDEVLGVVDEPQPIHTFLLIDGWHALAASGSDFEDLVDPVTRIAADGPSAGVHLVVSTPRWSVLRPAIRDLITHRMELKLSEALDSLIDRKAQEKLPSAPGRGLTVDAGQMLIAYTATQDLAFIAAEADRQGQRGVDKLKVLPETVTLAELAPATGPGLPLAVGGPRLETVAWDPETDGHLVCVGSSGSGKSTLLATLVAQISDLGRRRARLVVVDQRRAHLGTLDDDMVAAYAAQSAATQEALAAATVTLTARLPGADVTPAQLAERSWWEGPDIYVVIDDLDLIAEADLHDLAGLLPHARDIGLHVLLARKSGGIGRALYSGFLNALRDEQPAVLLLDADKDEGQIFGIRPSRQPAGRGTWATRGTSVGMVQVAQVSA</sequence>
<dbReference type="PATRIC" id="fig|1224163.3.peg.559"/>
<comment type="subcellular location">
    <subcellularLocation>
        <location evidence="1">Cell membrane</location>
        <topology evidence="1">Multi-pass membrane protein</topology>
    </subcellularLocation>
</comment>
<feature type="binding site" evidence="9">
    <location>
        <begin position="354"/>
        <end position="361"/>
    </location>
    <ligand>
        <name>ATP</name>
        <dbReference type="ChEBI" id="CHEBI:30616"/>
    </ligand>
</feature>
<evidence type="ECO:0000256" key="4">
    <source>
        <dbReference type="ARBA" id="ARBA00022737"/>
    </source>
</evidence>
<dbReference type="NCBIfam" id="TIGR03925">
    <property type="entry name" value="T7SS_EccC_b"/>
    <property type="match status" value="1"/>
</dbReference>
<dbReference type="GO" id="GO:0003677">
    <property type="term" value="F:DNA binding"/>
    <property type="evidence" value="ECO:0007669"/>
    <property type="project" value="InterPro"/>
</dbReference>
<evidence type="ECO:0000256" key="6">
    <source>
        <dbReference type="ARBA" id="ARBA00022840"/>
    </source>
</evidence>
<dbReference type="KEGG" id="cmd:B841_02780"/>
<dbReference type="AlphaFoldDB" id="S5SSE8"/>
<dbReference type="InterPro" id="IPR023837">
    <property type="entry name" value="EccCb-like_Actinobacteria"/>
</dbReference>
<evidence type="ECO:0000256" key="2">
    <source>
        <dbReference type="ARBA" id="ARBA00022475"/>
    </source>
</evidence>
<reference evidence="11 12" key="1">
    <citation type="submission" date="2012-11" db="EMBL/GenBank/DDBJ databases">
        <title>The complete genome sequence of Corynebacterium maris Coryn-1 (=DSM 45190).</title>
        <authorList>
            <person name="Schaffert L."/>
            <person name="Albersmeier A."/>
            <person name="Kalinowski J."/>
            <person name="Ruckert C."/>
        </authorList>
    </citation>
    <scope>NUCLEOTIDE SEQUENCE [LARGE SCALE GENOMIC DNA]</scope>
    <source>
        <strain evidence="12">Coryn-1</strain>
    </source>
</reference>
<dbReference type="EMBL" id="CP003924">
    <property type="protein sequence ID" value="AGS34039.1"/>
    <property type="molecule type" value="Genomic_DNA"/>
</dbReference>
<dbReference type="PANTHER" id="PTHR22683:SF1">
    <property type="entry name" value="TYPE VII SECRETION SYSTEM PROTEIN ESSC"/>
    <property type="match status" value="1"/>
</dbReference>
<dbReference type="PROSITE" id="PS50901">
    <property type="entry name" value="FTSK"/>
    <property type="match status" value="3"/>
</dbReference>
<feature type="binding site" evidence="9">
    <location>
        <begin position="935"/>
        <end position="942"/>
    </location>
    <ligand>
        <name>ATP</name>
        <dbReference type="ChEBI" id="CHEBI:30616"/>
    </ligand>
</feature>
<evidence type="ECO:0000256" key="9">
    <source>
        <dbReference type="PROSITE-ProRule" id="PRU00289"/>
    </source>
</evidence>
<keyword evidence="7" id="KW-1133">Transmembrane helix</keyword>
<dbReference type="STRING" id="1224163.B841_02780"/>
<dbReference type="InterPro" id="IPR023836">
    <property type="entry name" value="EccCa-like_Actinobacteria"/>
</dbReference>
<evidence type="ECO:0000256" key="3">
    <source>
        <dbReference type="ARBA" id="ARBA00022692"/>
    </source>
</evidence>
<protein>
    <submittedName>
        <fullName evidence="11">Ftsk domain-containing protein</fullName>
    </submittedName>
</protein>
<feature type="domain" description="FtsK" evidence="10">
    <location>
        <begin position="331"/>
        <end position="532"/>
    </location>
</feature>
<organism evidence="11 12">
    <name type="scientific">Corynebacterium maris DSM 45190</name>
    <dbReference type="NCBI Taxonomy" id="1224163"/>
    <lineage>
        <taxon>Bacteria</taxon>
        <taxon>Bacillati</taxon>
        <taxon>Actinomycetota</taxon>
        <taxon>Actinomycetes</taxon>
        <taxon>Mycobacteriales</taxon>
        <taxon>Corynebacteriaceae</taxon>
        <taxon>Corynebacterium</taxon>
    </lineage>
</organism>
<keyword evidence="3" id="KW-0812">Transmembrane</keyword>
<feature type="domain" description="FtsK" evidence="10">
    <location>
        <begin position="670"/>
        <end position="837"/>
    </location>
</feature>
<dbReference type="InterPro" id="IPR003593">
    <property type="entry name" value="AAA+_ATPase"/>
</dbReference>
<proteinExistence type="predicted"/>
<gene>
    <name evidence="11" type="ORF">B841_02780</name>
</gene>
<dbReference type="Proteomes" id="UP000015388">
    <property type="component" value="Chromosome"/>
</dbReference>
<evidence type="ECO:0000256" key="7">
    <source>
        <dbReference type="ARBA" id="ARBA00022989"/>
    </source>
</evidence>
<dbReference type="RefSeq" id="WP_020933972.1">
    <property type="nucleotide sequence ID" value="NC_021915.1"/>
</dbReference>
<keyword evidence="4" id="KW-0677">Repeat</keyword>
<dbReference type="GO" id="GO:0005524">
    <property type="term" value="F:ATP binding"/>
    <property type="evidence" value="ECO:0007669"/>
    <property type="project" value="UniProtKB-UniRule"/>
</dbReference>
<keyword evidence="8" id="KW-0472">Membrane</keyword>
<dbReference type="SMART" id="SM00382">
    <property type="entry name" value="AAA"/>
    <property type="match status" value="3"/>
</dbReference>
<dbReference type="PANTHER" id="PTHR22683">
    <property type="entry name" value="SPORULATION PROTEIN RELATED"/>
    <property type="match status" value="1"/>
</dbReference>
<name>S5SSE8_9CORY</name>
<dbReference type="OrthoDB" id="9807790at2"/>
<dbReference type="Pfam" id="PF01580">
    <property type="entry name" value="FtsK_SpoIIIE"/>
    <property type="match status" value="2"/>
</dbReference>
<dbReference type="InterPro" id="IPR050206">
    <property type="entry name" value="FtsK/SpoIIIE/SftA"/>
</dbReference>
<evidence type="ECO:0000259" key="10">
    <source>
        <dbReference type="PROSITE" id="PS50901"/>
    </source>
</evidence>
<keyword evidence="12" id="KW-1185">Reference proteome</keyword>
<dbReference type="GO" id="GO:0005886">
    <property type="term" value="C:plasma membrane"/>
    <property type="evidence" value="ECO:0007669"/>
    <property type="project" value="UniProtKB-SubCell"/>
</dbReference>
<dbReference type="SUPFAM" id="SSF52540">
    <property type="entry name" value="P-loop containing nucleoside triphosphate hydrolases"/>
    <property type="match status" value="3"/>
</dbReference>
<dbReference type="InterPro" id="IPR002543">
    <property type="entry name" value="FtsK_dom"/>
</dbReference>
<evidence type="ECO:0000313" key="11">
    <source>
        <dbReference type="EMBL" id="AGS34039.1"/>
    </source>
</evidence>
<evidence type="ECO:0000256" key="8">
    <source>
        <dbReference type="ARBA" id="ARBA00023136"/>
    </source>
</evidence>
<dbReference type="InterPro" id="IPR027417">
    <property type="entry name" value="P-loop_NTPase"/>
</dbReference>
<evidence type="ECO:0000256" key="5">
    <source>
        <dbReference type="ARBA" id="ARBA00022741"/>
    </source>
</evidence>
<keyword evidence="6 9" id="KW-0067">ATP-binding</keyword>